<evidence type="ECO:0000313" key="3">
    <source>
        <dbReference type="Proteomes" id="UP000501868"/>
    </source>
</evidence>
<keyword evidence="1" id="KW-1133">Transmembrane helix</keyword>
<keyword evidence="1" id="KW-0812">Transmembrane</keyword>
<protein>
    <recommendedName>
        <fullName evidence="4">Cytochrome c oxidase subunit 2A</fullName>
    </recommendedName>
</protein>
<reference evidence="2 3" key="1">
    <citation type="submission" date="2020-04" db="EMBL/GenBank/DDBJ databases">
        <title>Genome-Wide Identification of 5-Methylcytosine Sites in Bacterial Genomes By High-Throughput Sequencing of MspJI Restriction Fragments.</title>
        <authorList>
            <person name="Wu V."/>
        </authorList>
    </citation>
    <scope>NUCLEOTIDE SEQUENCE [LARGE SCALE GENOMIC DNA]</scope>
    <source>
        <strain evidence="2 3">S2</strain>
    </source>
</reference>
<reference evidence="2 3" key="2">
    <citation type="submission" date="2020-04" db="EMBL/GenBank/DDBJ databases">
        <authorList>
            <person name="Fomenkov A."/>
            <person name="Anton B.P."/>
            <person name="Roberts R.J."/>
        </authorList>
    </citation>
    <scope>NUCLEOTIDE SEQUENCE [LARGE SCALE GENOMIC DNA]</scope>
    <source>
        <strain evidence="2 3">S2</strain>
    </source>
</reference>
<proteinExistence type="predicted"/>
<evidence type="ECO:0000256" key="1">
    <source>
        <dbReference type="SAM" id="Phobius"/>
    </source>
</evidence>
<dbReference type="Proteomes" id="UP000501868">
    <property type="component" value="Chromosome"/>
</dbReference>
<accession>A0A6H1P0T5</accession>
<feature type="transmembrane region" description="Helical" evidence="1">
    <location>
        <begin position="24"/>
        <end position="45"/>
    </location>
</feature>
<keyword evidence="1" id="KW-0472">Membrane</keyword>
<evidence type="ECO:0000313" key="2">
    <source>
        <dbReference type="EMBL" id="QIZ07169.1"/>
    </source>
</evidence>
<dbReference type="AlphaFoldDB" id="A0A6H1P0T5"/>
<organism evidence="2 3">
    <name type="scientific">Priestia megaterium</name>
    <name type="common">Bacillus megaterium</name>
    <dbReference type="NCBI Taxonomy" id="1404"/>
    <lineage>
        <taxon>Bacteria</taxon>
        <taxon>Bacillati</taxon>
        <taxon>Bacillota</taxon>
        <taxon>Bacilli</taxon>
        <taxon>Bacillales</taxon>
        <taxon>Bacillaceae</taxon>
        <taxon>Priestia</taxon>
    </lineage>
</organism>
<gene>
    <name evidence="2" type="ORF">HFZ78_10975</name>
</gene>
<dbReference type="EMBL" id="CP051128">
    <property type="protein sequence ID" value="QIZ07169.1"/>
    <property type="molecule type" value="Genomic_DNA"/>
</dbReference>
<name>A0A6H1P0T5_PRIMG</name>
<sequence length="49" mass="5319">MGDTKVNNKKKHGEGQEAPLKGTWISVGVVGVVILATYLILYGLYMARV</sequence>
<evidence type="ECO:0008006" key="4">
    <source>
        <dbReference type="Google" id="ProtNLM"/>
    </source>
</evidence>